<accession>A0A521C3U5</accession>
<proteinExistence type="predicted"/>
<feature type="transmembrane region" description="Helical" evidence="1">
    <location>
        <begin position="6"/>
        <end position="27"/>
    </location>
</feature>
<dbReference type="EMBL" id="FXTC01000002">
    <property type="protein sequence ID" value="SMO54073.1"/>
    <property type="molecule type" value="Genomic_DNA"/>
</dbReference>
<keyword evidence="1" id="KW-0812">Transmembrane</keyword>
<dbReference type="Proteomes" id="UP000316916">
    <property type="component" value="Unassembled WGS sequence"/>
</dbReference>
<keyword evidence="1" id="KW-1133">Transmembrane helix</keyword>
<evidence type="ECO:0000313" key="3">
    <source>
        <dbReference type="Proteomes" id="UP000316916"/>
    </source>
</evidence>
<keyword evidence="3" id="KW-1185">Reference proteome</keyword>
<evidence type="ECO:0000256" key="1">
    <source>
        <dbReference type="SAM" id="Phobius"/>
    </source>
</evidence>
<reference evidence="2 3" key="1">
    <citation type="submission" date="2017-05" db="EMBL/GenBank/DDBJ databases">
        <authorList>
            <person name="Varghese N."/>
            <person name="Submissions S."/>
        </authorList>
    </citation>
    <scope>NUCLEOTIDE SEQUENCE [LARGE SCALE GENOMIC DNA]</scope>
    <source>
        <strain evidence="2 3">DSM 29371</strain>
    </source>
</reference>
<protein>
    <submittedName>
        <fullName evidence="2">Uncharacterized protein</fullName>
    </submittedName>
</protein>
<organism evidence="2 3">
    <name type="scientific">Chryseobacterium rhizoplanae</name>
    <dbReference type="NCBI Taxonomy" id="1609531"/>
    <lineage>
        <taxon>Bacteria</taxon>
        <taxon>Pseudomonadati</taxon>
        <taxon>Bacteroidota</taxon>
        <taxon>Flavobacteriia</taxon>
        <taxon>Flavobacteriales</taxon>
        <taxon>Weeksellaceae</taxon>
        <taxon>Chryseobacterium group</taxon>
        <taxon>Chryseobacterium</taxon>
    </lineage>
</organism>
<gene>
    <name evidence="2" type="ORF">SAMN06265171_102421</name>
</gene>
<dbReference type="AlphaFoldDB" id="A0A521C3U5"/>
<sequence>MNTTDSIAFFALLVATLALIFSFFVYLKDRRRNNQDQLFQEKFSSYKELLNLAKTTYSKFFDLVDLVQFFQGNQYQWEKKYSKISGYYYELAYTFSYALSKTSFFIPSDILNKFTELEAALIHFVTVASHQNSEISITSYEKLQEQIETIESLIRKDLNIENLSLGLHKRLM</sequence>
<dbReference type="RefSeq" id="WP_142717359.1">
    <property type="nucleotide sequence ID" value="NZ_FXTC01000002.1"/>
</dbReference>
<name>A0A521C3U5_9FLAO</name>
<evidence type="ECO:0000313" key="2">
    <source>
        <dbReference type="EMBL" id="SMO54073.1"/>
    </source>
</evidence>
<keyword evidence="1" id="KW-0472">Membrane</keyword>